<dbReference type="SUPFAM" id="SSF46689">
    <property type="entry name" value="Homeodomain-like"/>
    <property type="match status" value="1"/>
</dbReference>
<reference evidence="9" key="1">
    <citation type="submission" date="2016-05" db="EMBL/GenBank/DDBJ databases">
        <title>Comparative genomics of biotechnologically important yeasts.</title>
        <authorList>
            <consortium name="DOE Joint Genome Institute"/>
            <person name="Riley R."/>
            <person name="Haridas S."/>
            <person name="Wolfe K.H."/>
            <person name="Lopes M.R."/>
            <person name="Hittinger C.T."/>
            <person name="Goker M."/>
            <person name="Salamov A."/>
            <person name="Wisecaver J."/>
            <person name="Long T.M."/>
            <person name="Aerts A.L."/>
            <person name="Barry K."/>
            <person name="Choi C."/>
            <person name="Clum A."/>
            <person name="Coughlan A.Y."/>
            <person name="Deshpande S."/>
            <person name="Douglass A.P."/>
            <person name="Hanson S.J."/>
            <person name="Klenk H.-P."/>
            <person name="Labutti K."/>
            <person name="Lapidus A."/>
            <person name="Lindquist E."/>
            <person name="Lipzen A."/>
            <person name="Meier-Kolthoff J.P."/>
            <person name="Ohm R.A."/>
            <person name="Otillar R.P."/>
            <person name="Pangilinan J."/>
            <person name="Peng Y."/>
            <person name="Rokas A."/>
            <person name="Rosa C.A."/>
            <person name="Scheuner C."/>
            <person name="Sibirny A.A."/>
            <person name="Slot J.C."/>
            <person name="Stielow J.B."/>
            <person name="Sun H."/>
            <person name="Kurtzman C.P."/>
            <person name="Blackwell M."/>
            <person name="Grigoriev I.V."/>
            <person name="Jeffries T.W."/>
        </authorList>
    </citation>
    <scope>NUCLEOTIDE SEQUENCE [LARGE SCALE GENOMIC DNA]</scope>
    <source>
        <strain evidence="9">NRRL Y-17324</strain>
    </source>
</reference>
<evidence type="ECO:0000256" key="3">
    <source>
        <dbReference type="ARBA" id="ARBA00023242"/>
    </source>
</evidence>
<dbReference type="CDD" id="cd00086">
    <property type="entry name" value="homeodomain"/>
    <property type="match status" value="1"/>
</dbReference>
<gene>
    <name evidence="8" type="ORF">CANTADRAFT_4149</name>
</gene>
<evidence type="ECO:0000259" key="7">
    <source>
        <dbReference type="PROSITE" id="PS50071"/>
    </source>
</evidence>
<comment type="subcellular location">
    <subcellularLocation>
        <location evidence="4 5">Nucleus</location>
    </subcellularLocation>
</comment>
<evidence type="ECO:0000256" key="4">
    <source>
        <dbReference type="PROSITE-ProRule" id="PRU00108"/>
    </source>
</evidence>
<keyword evidence="1 4" id="KW-0238">DNA-binding</keyword>
<dbReference type="PANTHER" id="PTHR24324">
    <property type="entry name" value="HOMEOBOX PROTEIN HHEX"/>
    <property type="match status" value="1"/>
</dbReference>
<dbReference type="AlphaFoldDB" id="A0A1E4SRH3"/>
<dbReference type="InterPro" id="IPR009057">
    <property type="entry name" value="Homeodomain-like_sf"/>
</dbReference>
<keyword evidence="3 4" id="KW-0539">Nucleus</keyword>
<dbReference type="PANTHER" id="PTHR24324:SF9">
    <property type="entry name" value="HOMEOBOX DOMAIN-CONTAINING PROTEIN"/>
    <property type="match status" value="1"/>
</dbReference>
<organism evidence="8 9">
    <name type="scientific">Suhomyces tanzawaensis NRRL Y-17324</name>
    <dbReference type="NCBI Taxonomy" id="984487"/>
    <lineage>
        <taxon>Eukaryota</taxon>
        <taxon>Fungi</taxon>
        <taxon>Dikarya</taxon>
        <taxon>Ascomycota</taxon>
        <taxon>Saccharomycotina</taxon>
        <taxon>Pichiomycetes</taxon>
        <taxon>Debaryomycetaceae</taxon>
        <taxon>Suhomyces</taxon>
    </lineage>
</organism>
<accession>A0A1E4SRH3</accession>
<keyword evidence="9" id="KW-1185">Reference proteome</keyword>
<evidence type="ECO:0000313" key="8">
    <source>
        <dbReference type="EMBL" id="ODV82110.1"/>
    </source>
</evidence>
<dbReference type="SMART" id="SM00389">
    <property type="entry name" value="HOX"/>
    <property type="match status" value="1"/>
</dbReference>
<dbReference type="PROSITE" id="PS00027">
    <property type="entry name" value="HOMEOBOX_1"/>
    <property type="match status" value="1"/>
</dbReference>
<protein>
    <submittedName>
        <fullName evidence="8">Homeobox-domain-containing protein</fullName>
    </submittedName>
</protein>
<dbReference type="Gene3D" id="1.10.10.60">
    <property type="entry name" value="Homeodomain-like"/>
    <property type="match status" value="1"/>
</dbReference>
<dbReference type="Pfam" id="PF00046">
    <property type="entry name" value="Homeodomain"/>
    <property type="match status" value="1"/>
</dbReference>
<evidence type="ECO:0000313" key="9">
    <source>
        <dbReference type="Proteomes" id="UP000094285"/>
    </source>
</evidence>
<evidence type="ECO:0000256" key="2">
    <source>
        <dbReference type="ARBA" id="ARBA00023155"/>
    </source>
</evidence>
<dbReference type="OrthoDB" id="6159439at2759"/>
<evidence type="ECO:0000256" key="1">
    <source>
        <dbReference type="ARBA" id="ARBA00023125"/>
    </source>
</evidence>
<dbReference type="STRING" id="984487.A0A1E4SRH3"/>
<dbReference type="RefSeq" id="XP_020067232.1">
    <property type="nucleotide sequence ID" value="XM_020208866.1"/>
</dbReference>
<dbReference type="PROSITE" id="PS50071">
    <property type="entry name" value="HOMEOBOX_2"/>
    <property type="match status" value="1"/>
</dbReference>
<dbReference type="InterPro" id="IPR017970">
    <property type="entry name" value="Homeobox_CS"/>
</dbReference>
<feature type="DNA-binding region" description="Homeobox" evidence="4">
    <location>
        <begin position="136"/>
        <end position="195"/>
    </location>
</feature>
<evidence type="ECO:0000256" key="5">
    <source>
        <dbReference type="RuleBase" id="RU000682"/>
    </source>
</evidence>
<dbReference type="GO" id="GO:0030154">
    <property type="term" value="P:cell differentiation"/>
    <property type="evidence" value="ECO:0007669"/>
    <property type="project" value="TreeGrafter"/>
</dbReference>
<name>A0A1E4SRH3_9ASCO</name>
<dbReference type="EMBL" id="KV453909">
    <property type="protein sequence ID" value="ODV82110.1"/>
    <property type="molecule type" value="Genomic_DNA"/>
</dbReference>
<dbReference type="GO" id="GO:0000981">
    <property type="term" value="F:DNA-binding transcription factor activity, RNA polymerase II-specific"/>
    <property type="evidence" value="ECO:0007669"/>
    <property type="project" value="InterPro"/>
</dbReference>
<dbReference type="GeneID" id="30983002"/>
<dbReference type="GO" id="GO:0005634">
    <property type="term" value="C:nucleus"/>
    <property type="evidence" value="ECO:0007669"/>
    <property type="project" value="UniProtKB-SubCell"/>
</dbReference>
<dbReference type="InterPro" id="IPR051000">
    <property type="entry name" value="Homeobox_DNA-bind_prot"/>
</dbReference>
<proteinExistence type="predicted"/>
<feature type="domain" description="Homeobox" evidence="7">
    <location>
        <begin position="134"/>
        <end position="194"/>
    </location>
</feature>
<feature type="region of interest" description="Disordered" evidence="6">
    <location>
        <begin position="1"/>
        <end position="23"/>
    </location>
</feature>
<keyword evidence="2 4" id="KW-0371">Homeobox</keyword>
<dbReference type="InterPro" id="IPR001356">
    <property type="entry name" value="HD"/>
</dbReference>
<evidence type="ECO:0000256" key="6">
    <source>
        <dbReference type="SAM" id="MobiDB-lite"/>
    </source>
</evidence>
<sequence>MMYLQTPKRPSLPPTPSSYSGKPTSLPPLLSILNLSKDHYPNALSTPFLPKLPLVEFTPSKFHPSHLHAMPTPRADTSEGDISISEMKRTRVELVRAHSTPAKLTGAKDSKSFAFISHSPATFPLQEPAIDNAPLARRKRRRTSPNELSILNSEFQAGSTPNKLRRIEIAKRVSMTEKAVQIWFQNKRQSLRKQCSHEKEITELPPTPPIIILQQQAAPMPLPLVLSTPTKPIIHKAHSFMGSPTVPLVGGASTSSPIKERARSIPIFKSDDADSSLDDSMIATGYVLNETRKKQPVLLNSSSASTMTFKLTPSASKVAHKLTVAAEDKENSGNARKDSGVKIERVPLAALSANTAPADSKHGAVENLLSLRSGNWV</sequence>
<dbReference type="Proteomes" id="UP000094285">
    <property type="component" value="Unassembled WGS sequence"/>
</dbReference>
<dbReference type="GO" id="GO:0000978">
    <property type="term" value="F:RNA polymerase II cis-regulatory region sequence-specific DNA binding"/>
    <property type="evidence" value="ECO:0007669"/>
    <property type="project" value="TreeGrafter"/>
</dbReference>